<keyword evidence="2" id="KW-0238">DNA-binding</keyword>
<dbReference type="InterPro" id="IPR011991">
    <property type="entry name" value="ArsR-like_HTH"/>
</dbReference>
<dbReference type="CDD" id="cd00090">
    <property type="entry name" value="HTH_ARSR"/>
    <property type="match status" value="1"/>
</dbReference>
<dbReference type="InterPro" id="IPR036390">
    <property type="entry name" value="WH_DNA-bd_sf"/>
</dbReference>
<dbReference type="PRINTS" id="PR00778">
    <property type="entry name" value="HTHARSR"/>
</dbReference>
<dbReference type="Pfam" id="PF01022">
    <property type="entry name" value="HTH_5"/>
    <property type="match status" value="1"/>
</dbReference>
<dbReference type="PROSITE" id="PS50987">
    <property type="entry name" value="HTH_ARSR_2"/>
    <property type="match status" value="1"/>
</dbReference>
<dbReference type="SMART" id="SM00418">
    <property type="entry name" value="HTH_ARSR"/>
    <property type="match status" value="1"/>
</dbReference>
<dbReference type="PANTHER" id="PTHR43132:SF2">
    <property type="entry name" value="ARSENICAL RESISTANCE OPERON REPRESSOR ARSR-RELATED"/>
    <property type="match status" value="1"/>
</dbReference>
<name>A0A9X3B5L9_9HYPH</name>
<dbReference type="RefSeq" id="WP_261513567.1">
    <property type="nucleotide sequence ID" value="NZ_JAODNV010000003.1"/>
</dbReference>
<dbReference type="AlphaFoldDB" id="A0A9X3B5L9"/>
<evidence type="ECO:0000313" key="6">
    <source>
        <dbReference type="Proteomes" id="UP001149009"/>
    </source>
</evidence>
<evidence type="ECO:0000256" key="2">
    <source>
        <dbReference type="ARBA" id="ARBA00023125"/>
    </source>
</evidence>
<dbReference type="InterPro" id="IPR036388">
    <property type="entry name" value="WH-like_DNA-bd_sf"/>
</dbReference>
<dbReference type="EMBL" id="JAODNV010000003">
    <property type="protein sequence ID" value="MCT8988912.1"/>
    <property type="molecule type" value="Genomic_DNA"/>
</dbReference>
<dbReference type="SUPFAM" id="SSF46785">
    <property type="entry name" value="Winged helix' DNA-binding domain"/>
    <property type="match status" value="1"/>
</dbReference>
<proteinExistence type="predicted"/>
<evidence type="ECO:0000259" key="4">
    <source>
        <dbReference type="PROSITE" id="PS50987"/>
    </source>
</evidence>
<accession>A0A9X3B5L9</accession>
<feature type="domain" description="HTH arsR-type" evidence="4">
    <location>
        <begin position="19"/>
        <end position="111"/>
    </location>
</feature>
<comment type="caution">
    <text evidence="5">The sequence shown here is derived from an EMBL/GenBank/DDBJ whole genome shotgun (WGS) entry which is preliminary data.</text>
</comment>
<keyword evidence="6" id="KW-1185">Reference proteome</keyword>
<dbReference type="InterPro" id="IPR001845">
    <property type="entry name" value="HTH_ArsR_DNA-bd_dom"/>
</dbReference>
<evidence type="ECO:0000256" key="3">
    <source>
        <dbReference type="ARBA" id="ARBA00023163"/>
    </source>
</evidence>
<gene>
    <name evidence="5" type="ORF">NYR54_01195</name>
</gene>
<evidence type="ECO:0000256" key="1">
    <source>
        <dbReference type="ARBA" id="ARBA00023015"/>
    </source>
</evidence>
<dbReference type="Proteomes" id="UP001149009">
    <property type="component" value="Unassembled WGS sequence"/>
</dbReference>
<sequence>MSLPEPKPARPPDDFKRLLEQARKASNVLKALSHEGRLLILCLLAEGEKSVSELEETMNMPQAAVSQQLARLRFDRLVNARREGRLIYYSIARQEVEPVIEALYGLFCAPARKAGPRGSAGIKQFQERRIPVFRPQLRKQ</sequence>
<reference evidence="5" key="1">
    <citation type="submission" date="2022-08" db="EMBL/GenBank/DDBJ databases">
        <title>Chelativorans sichuanense sp. nov., a paraffin oil-degrading bacterium isolated from a mixture of oil-based drill cuttings and paddy soil.</title>
        <authorList>
            <person name="Yu J."/>
            <person name="Liu H."/>
            <person name="Chen Q."/>
        </authorList>
    </citation>
    <scope>NUCLEOTIDE SEQUENCE</scope>
    <source>
        <strain evidence="5">SCAU 2101</strain>
    </source>
</reference>
<dbReference type="NCBIfam" id="NF033788">
    <property type="entry name" value="HTH_metalloreg"/>
    <property type="match status" value="1"/>
</dbReference>
<evidence type="ECO:0000313" key="5">
    <source>
        <dbReference type="EMBL" id="MCT8988912.1"/>
    </source>
</evidence>
<protein>
    <submittedName>
        <fullName evidence="5">Metalloregulator ArsR/SmtB family transcription factor</fullName>
    </submittedName>
</protein>
<dbReference type="GO" id="GO:0003700">
    <property type="term" value="F:DNA-binding transcription factor activity"/>
    <property type="evidence" value="ECO:0007669"/>
    <property type="project" value="InterPro"/>
</dbReference>
<keyword evidence="3" id="KW-0804">Transcription</keyword>
<dbReference type="Gene3D" id="1.10.10.10">
    <property type="entry name" value="Winged helix-like DNA-binding domain superfamily/Winged helix DNA-binding domain"/>
    <property type="match status" value="1"/>
</dbReference>
<organism evidence="5 6">
    <name type="scientific">Chelativorans petroleitrophicus</name>
    <dbReference type="NCBI Taxonomy" id="2975484"/>
    <lineage>
        <taxon>Bacteria</taxon>
        <taxon>Pseudomonadati</taxon>
        <taxon>Pseudomonadota</taxon>
        <taxon>Alphaproteobacteria</taxon>
        <taxon>Hyphomicrobiales</taxon>
        <taxon>Phyllobacteriaceae</taxon>
        <taxon>Chelativorans</taxon>
    </lineage>
</organism>
<dbReference type="InterPro" id="IPR051011">
    <property type="entry name" value="Metal_resp_trans_reg"/>
</dbReference>
<keyword evidence="1" id="KW-0805">Transcription regulation</keyword>
<dbReference type="PANTHER" id="PTHR43132">
    <property type="entry name" value="ARSENICAL RESISTANCE OPERON REPRESSOR ARSR-RELATED"/>
    <property type="match status" value="1"/>
</dbReference>
<dbReference type="GO" id="GO:0003677">
    <property type="term" value="F:DNA binding"/>
    <property type="evidence" value="ECO:0007669"/>
    <property type="project" value="UniProtKB-KW"/>
</dbReference>